<dbReference type="Pfam" id="PF00072">
    <property type="entry name" value="Response_reg"/>
    <property type="match status" value="1"/>
</dbReference>
<dbReference type="SMART" id="SM00850">
    <property type="entry name" value="LytTR"/>
    <property type="match status" value="1"/>
</dbReference>
<feature type="modified residue" description="4-aspartylphosphate" evidence="7">
    <location>
        <position position="60"/>
    </location>
</feature>
<dbReference type="Gene3D" id="3.40.50.2300">
    <property type="match status" value="1"/>
</dbReference>
<dbReference type="Gene3D" id="2.40.50.1020">
    <property type="entry name" value="LytTr DNA-binding domain"/>
    <property type="match status" value="1"/>
</dbReference>
<dbReference type="PANTHER" id="PTHR37299:SF3">
    <property type="entry name" value="STAGE 0 SPORULATION PROTEIN A HOMOLOG"/>
    <property type="match status" value="1"/>
</dbReference>
<evidence type="ECO:0000259" key="8">
    <source>
        <dbReference type="PROSITE" id="PS50110"/>
    </source>
</evidence>
<comment type="caution">
    <text evidence="10">The sequence shown here is derived from an EMBL/GenBank/DDBJ whole genome shotgun (WGS) entry which is preliminary data.</text>
</comment>
<dbReference type="InterPro" id="IPR007492">
    <property type="entry name" value="LytTR_DNA-bd_dom"/>
</dbReference>
<dbReference type="GO" id="GO:0000156">
    <property type="term" value="F:phosphorelay response regulator activity"/>
    <property type="evidence" value="ECO:0007669"/>
    <property type="project" value="InterPro"/>
</dbReference>
<dbReference type="InterPro" id="IPR011006">
    <property type="entry name" value="CheY-like_superfamily"/>
</dbReference>
<evidence type="ECO:0000313" key="10">
    <source>
        <dbReference type="EMBL" id="GFO84418.1"/>
    </source>
</evidence>
<dbReference type="SUPFAM" id="SSF52172">
    <property type="entry name" value="CheY-like"/>
    <property type="match status" value="1"/>
</dbReference>
<dbReference type="InterPro" id="IPR001789">
    <property type="entry name" value="Sig_transdc_resp-reg_receiver"/>
</dbReference>
<dbReference type="AlphaFoldDB" id="A0A916Q4T7"/>
<evidence type="ECO:0000256" key="6">
    <source>
        <dbReference type="ARBA" id="ARBA00037164"/>
    </source>
</evidence>
<dbReference type="InterPro" id="IPR046947">
    <property type="entry name" value="LytR-like"/>
</dbReference>
<sequence length="253" mass="28840">MLKIILCDDDPFILKIIQEQLEAILSSQKLDGRIVCISSSGKDMISYLKNHPGEYLFFLDLDFGNNEFNGIDLARQIRAVSPGSKIVFVTNHYELALDVLKSGTEPFGFIEKTTDIHKMNRNCYQYLYLANKQLSVHPEEKDQKSISLRPGFDEEISLPIQDILYVEALKTRSHCICYHTINGSSITVRESMEHAMKRLGDGFVRSHRSVIVQKRYMIGMEDGMIRLINGASAPCSFRLRNEIKGIIYGNNNQ</sequence>
<proteinExistence type="predicted"/>
<keyword evidence="11" id="KW-1185">Reference proteome</keyword>
<dbReference type="Pfam" id="PF04397">
    <property type="entry name" value="LytTR"/>
    <property type="match status" value="1"/>
</dbReference>
<dbReference type="PROSITE" id="PS50110">
    <property type="entry name" value="RESPONSE_REGULATORY"/>
    <property type="match status" value="1"/>
</dbReference>
<evidence type="ECO:0000256" key="2">
    <source>
        <dbReference type="ARBA" id="ARBA00022490"/>
    </source>
</evidence>
<keyword evidence="4" id="KW-0010">Activator</keyword>
<keyword evidence="3" id="KW-0902">Two-component regulatory system</keyword>
<dbReference type="Proteomes" id="UP000613208">
    <property type="component" value="Unassembled WGS sequence"/>
</dbReference>
<evidence type="ECO:0000256" key="3">
    <source>
        <dbReference type="ARBA" id="ARBA00023012"/>
    </source>
</evidence>
<evidence type="ECO:0000256" key="1">
    <source>
        <dbReference type="ARBA" id="ARBA00018672"/>
    </source>
</evidence>
<evidence type="ECO:0000256" key="4">
    <source>
        <dbReference type="ARBA" id="ARBA00023159"/>
    </source>
</evidence>
<name>A0A916Q4T7_9FIRM</name>
<gene>
    <name evidence="10" type="primary">lamR</name>
    <name evidence="10" type="ORF">ANBU17_07650</name>
</gene>
<feature type="domain" description="HTH LytTR-type" evidence="9">
    <location>
        <begin position="156"/>
        <end position="249"/>
    </location>
</feature>
<dbReference type="PANTHER" id="PTHR37299">
    <property type="entry name" value="TRANSCRIPTIONAL REGULATOR-RELATED"/>
    <property type="match status" value="1"/>
</dbReference>
<feature type="domain" description="Response regulatory" evidence="8">
    <location>
        <begin position="3"/>
        <end position="127"/>
    </location>
</feature>
<protein>
    <recommendedName>
        <fullName evidence="1">Stage 0 sporulation protein A homolog</fullName>
    </recommendedName>
</protein>
<evidence type="ECO:0000259" key="9">
    <source>
        <dbReference type="PROSITE" id="PS50930"/>
    </source>
</evidence>
<dbReference type="GO" id="GO:0003677">
    <property type="term" value="F:DNA binding"/>
    <property type="evidence" value="ECO:0007669"/>
    <property type="project" value="UniProtKB-KW"/>
</dbReference>
<dbReference type="RefSeq" id="WP_201310165.1">
    <property type="nucleotide sequence ID" value="NZ_BLYI01000023.1"/>
</dbReference>
<organism evidence="10 11">
    <name type="scientific">Anaerostipes butyraticus</name>
    <dbReference type="NCBI Taxonomy" id="645466"/>
    <lineage>
        <taxon>Bacteria</taxon>
        <taxon>Bacillati</taxon>
        <taxon>Bacillota</taxon>
        <taxon>Clostridia</taxon>
        <taxon>Lachnospirales</taxon>
        <taxon>Lachnospiraceae</taxon>
        <taxon>Anaerostipes</taxon>
    </lineage>
</organism>
<accession>A0A916Q4T7</accession>
<comment type="function">
    <text evidence="5">May play the central regulatory role in sporulation. It may be an element of the effector pathway responsible for the activation of sporulation genes in response to nutritional stress. Spo0A may act in concert with spo0H (a sigma factor) to control the expression of some genes that are critical to the sporulation process.</text>
</comment>
<evidence type="ECO:0000256" key="5">
    <source>
        <dbReference type="ARBA" id="ARBA00024867"/>
    </source>
</evidence>
<evidence type="ECO:0000313" key="11">
    <source>
        <dbReference type="Proteomes" id="UP000613208"/>
    </source>
</evidence>
<dbReference type="PROSITE" id="PS50930">
    <property type="entry name" value="HTH_LYTTR"/>
    <property type="match status" value="1"/>
</dbReference>
<reference evidence="10" key="1">
    <citation type="submission" date="2020-06" db="EMBL/GenBank/DDBJ databases">
        <title>Characterization of fructooligosaccharide metabolism and fructooligosaccharide-degrading enzymes in human commensal butyrate producers.</title>
        <authorList>
            <person name="Tanno H."/>
            <person name="Fujii T."/>
            <person name="Hirano K."/>
            <person name="Maeno S."/>
            <person name="Tonozuka T."/>
            <person name="Sakamoto M."/>
            <person name="Ohkuma M."/>
            <person name="Tochio T."/>
            <person name="Endo A."/>
        </authorList>
    </citation>
    <scope>NUCLEOTIDE SEQUENCE</scope>
    <source>
        <strain evidence="10">JCM 17466</strain>
    </source>
</reference>
<keyword evidence="2" id="KW-0963">Cytoplasm</keyword>
<comment type="function">
    <text evidence="6">Required for high-level post-exponential phase expression of a series of secreted proteins.</text>
</comment>
<dbReference type="SMART" id="SM00448">
    <property type="entry name" value="REC"/>
    <property type="match status" value="1"/>
</dbReference>
<keyword evidence="10" id="KW-0238">DNA-binding</keyword>
<evidence type="ECO:0000256" key="7">
    <source>
        <dbReference type="PROSITE-ProRule" id="PRU00169"/>
    </source>
</evidence>
<dbReference type="EMBL" id="BLYI01000023">
    <property type="protein sequence ID" value="GFO84418.1"/>
    <property type="molecule type" value="Genomic_DNA"/>
</dbReference>
<keyword evidence="7" id="KW-0597">Phosphoprotein</keyword>